<feature type="region of interest" description="Disordered" evidence="1">
    <location>
        <begin position="1"/>
        <end position="29"/>
    </location>
</feature>
<name>A0A0A0HWR6_PARBD</name>
<proteinExistence type="predicted"/>
<accession>A0A0A0HWR6</accession>
<dbReference type="Proteomes" id="UP000001628">
    <property type="component" value="Unassembled WGS sequence"/>
</dbReference>
<protein>
    <submittedName>
        <fullName evidence="2">Uncharacterized protein</fullName>
    </submittedName>
</protein>
<keyword evidence="3" id="KW-1185">Reference proteome</keyword>
<sequence length="316" mass="35977">MCSPRQHDDSSPDPSPQASGLPAQAGRSRELWESRVSGASLAFRSWELRNPLLVNVYQLLQQEEQLLLDASQKANAIESSDNRRNQPLFSRCSRWKLELKPKFSSVGSSNHRGYRPPFCYQDRQENRSFQPQALIPPYRNRTLRLPYAAHTRAYVRFPVHCRCQRCAKSLSCQPAYPAYTSPYPPIPSQYIVIVLLQPLVNLQAVNFNGRSNLRRSTTLQPTPSTTPLPPHVVSLSVSTVSVVAYTLLTVFSRHLPLPLPLPLLLLLPSSTQLSPPVQLLCNRARTVERRDLRLRLHPVLRQHITRHQQQNTLTHP</sequence>
<dbReference type="RefSeq" id="XP_010757896.1">
    <property type="nucleotide sequence ID" value="XM_010759594.1"/>
</dbReference>
<dbReference type="EMBL" id="KN275958">
    <property type="protein sequence ID" value="KGM92516.1"/>
    <property type="molecule type" value="Genomic_DNA"/>
</dbReference>
<dbReference type="HOGENOM" id="CLU_880292_0_0_1"/>
<organism evidence="2 3">
    <name type="scientific">Paracoccidioides brasiliensis (strain Pb18)</name>
    <dbReference type="NCBI Taxonomy" id="502780"/>
    <lineage>
        <taxon>Eukaryota</taxon>
        <taxon>Fungi</taxon>
        <taxon>Dikarya</taxon>
        <taxon>Ascomycota</taxon>
        <taxon>Pezizomycotina</taxon>
        <taxon>Eurotiomycetes</taxon>
        <taxon>Eurotiomycetidae</taxon>
        <taxon>Onygenales</taxon>
        <taxon>Ajellomycetaceae</taxon>
        <taxon>Paracoccidioides</taxon>
    </lineage>
</organism>
<evidence type="ECO:0000313" key="2">
    <source>
        <dbReference type="EMBL" id="KGM92516.1"/>
    </source>
</evidence>
<dbReference type="VEuPathDB" id="FungiDB:PADG_11341"/>
<dbReference type="AlphaFoldDB" id="A0A0A0HWR6"/>
<gene>
    <name evidence="2" type="ORF">PADG_11341</name>
</gene>
<evidence type="ECO:0000256" key="1">
    <source>
        <dbReference type="SAM" id="MobiDB-lite"/>
    </source>
</evidence>
<reference evidence="2 3" key="1">
    <citation type="journal article" date="2011" name="PLoS Genet.">
        <title>Comparative genomic analysis of human fungal pathogens causing paracoccidioidomycosis.</title>
        <authorList>
            <person name="Desjardins C.A."/>
            <person name="Champion M.D."/>
            <person name="Holder J.W."/>
            <person name="Muszewska A."/>
            <person name="Goldberg J."/>
            <person name="Bailao A.M."/>
            <person name="Brigido M.M."/>
            <person name="Ferreira M.E."/>
            <person name="Garcia A.M."/>
            <person name="Grynberg M."/>
            <person name="Gujja S."/>
            <person name="Heiman D.I."/>
            <person name="Henn M.R."/>
            <person name="Kodira C.D."/>
            <person name="Leon-Narvaez H."/>
            <person name="Longo L.V."/>
            <person name="Ma L.J."/>
            <person name="Malavazi I."/>
            <person name="Matsuo A.L."/>
            <person name="Morais F.V."/>
            <person name="Pereira M."/>
            <person name="Rodriguez-Brito S."/>
            <person name="Sakthikumar S."/>
            <person name="Salem-Izacc S.M."/>
            <person name="Sykes S.M."/>
            <person name="Teixeira M.M."/>
            <person name="Vallejo M.C."/>
            <person name="Walter M.E."/>
            <person name="Yandava C."/>
            <person name="Young S."/>
            <person name="Zeng Q."/>
            <person name="Zucker J."/>
            <person name="Felipe M.S."/>
            <person name="Goldman G.H."/>
            <person name="Haas B.J."/>
            <person name="McEwen J.G."/>
            <person name="Nino-Vega G."/>
            <person name="Puccia R."/>
            <person name="San-Blas G."/>
            <person name="Soares C.M."/>
            <person name="Birren B.W."/>
            <person name="Cuomo C.A."/>
        </authorList>
    </citation>
    <scope>NUCLEOTIDE SEQUENCE [LARGE SCALE GENOMIC DNA]</scope>
    <source>
        <strain evidence="2 3">Pb18</strain>
    </source>
</reference>
<dbReference type="GeneID" id="22587238"/>
<feature type="compositionally biased region" description="Basic and acidic residues" evidence="1">
    <location>
        <begin position="1"/>
        <end position="10"/>
    </location>
</feature>
<dbReference type="InParanoid" id="A0A0A0HWR6"/>
<evidence type="ECO:0000313" key="3">
    <source>
        <dbReference type="Proteomes" id="UP000001628"/>
    </source>
</evidence>
<dbReference type="KEGG" id="pbn:PADG_11341"/>